<keyword evidence="1" id="KW-0812">Transmembrane</keyword>
<accession>A0ABS6ELK2</accession>
<dbReference type="GO" id="GO:0004180">
    <property type="term" value="F:carboxypeptidase activity"/>
    <property type="evidence" value="ECO:0007669"/>
    <property type="project" value="UniProtKB-KW"/>
</dbReference>
<evidence type="ECO:0000256" key="1">
    <source>
        <dbReference type="SAM" id="Phobius"/>
    </source>
</evidence>
<keyword evidence="1" id="KW-1133">Transmembrane helix</keyword>
<name>A0ABS6ELK2_9CLOT</name>
<gene>
    <name evidence="3" type="ORF">KQI86_17430</name>
</gene>
<keyword evidence="3" id="KW-0378">Hydrolase</keyword>
<evidence type="ECO:0000313" key="3">
    <source>
        <dbReference type="EMBL" id="MBU5486105.1"/>
    </source>
</evidence>
<dbReference type="Proteomes" id="UP000726170">
    <property type="component" value="Unassembled WGS sequence"/>
</dbReference>
<comment type="caution">
    <text evidence="3">The sequence shown here is derived from an EMBL/GenBank/DDBJ whole genome shotgun (WGS) entry which is preliminary data.</text>
</comment>
<protein>
    <submittedName>
        <fullName evidence="3">D-alanyl-D-alanine carboxypeptidase</fullName>
    </submittedName>
</protein>
<feature type="transmembrane region" description="Helical" evidence="1">
    <location>
        <begin position="21"/>
        <end position="39"/>
    </location>
</feature>
<organism evidence="3 4">
    <name type="scientific">Clostridium mobile</name>
    <dbReference type="NCBI Taxonomy" id="2841512"/>
    <lineage>
        <taxon>Bacteria</taxon>
        <taxon>Bacillati</taxon>
        <taxon>Bacillota</taxon>
        <taxon>Clostridia</taxon>
        <taxon>Eubacteriales</taxon>
        <taxon>Clostridiaceae</taxon>
        <taxon>Clostridium</taxon>
    </lineage>
</organism>
<proteinExistence type="predicted"/>
<dbReference type="PANTHER" id="PTHR21581">
    <property type="entry name" value="D-ALANYL-D-ALANINE CARBOXYPEPTIDASE"/>
    <property type="match status" value="1"/>
</dbReference>
<keyword evidence="3" id="KW-0645">Protease</keyword>
<keyword evidence="1" id="KW-0472">Membrane</keyword>
<keyword evidence="3" id="KW-0121">Carboxypeptidase</keyword>
<reference evidence="3 4" key="1">
    <citation type="submission" date="2021-06" db="EMBL/GenBank/DDBJ databases">
        <authorList>
            <person name="Sun Q."/>
            <person name="Li D."/>
        </authorList>
    </citation>
    <scope>NUCLEOTIDE SEQUENCE [LARGE SCALE GENOMIC DNA]</scope>
    <source>
        <strain evidence="3 4">MSJ-11</strain>
    </source>
</reference>
<dbReference type="Pfam" id="PF00768">
    <property type="entry name" value="Peptidase_S11"/>
    <property type="match status" value="1"/>
</dbReference>
<evidence type="ECO:0000313" key="4">
    <source>
        <dbReference type="Proteomes" id="UP000726170"/>
    </source>
</evidence>
<feature type="domain" description="Peptidase S11 D-alanyl-D-alanine carboxypeptidase A N-terminal" evidence="2">
    <location>
        <begin position="67"/>
        <end position="301"/>
    </location>
</feature>
<dbReference type="EMBL" id="JAHLQF010000004">
    <property type="protein sequence ID" value="MBU5486105.1"/>
    <property type="molecule type" value="Genomic_DNA"/>
</dbReference>
<dbReference type="InterPro" id="IPR001967">
    <property type="entry name" value="Peptidase_S11_N"/>
</dbReference>
<dbReference type="RefSeq" id="WP_216440689.1">
    <property type="nucleotide sequence ID" value="NZ_JAHLQF010000004.1"/>
</dbReference>
<sequence>MTAHRQKYKIKKKKIKRVRSILCVCAVCITTLFLSNYLINRINQKTESSVKSSKIIVADGVNQIVANNLYSSNAILIGLDDNHILLDKSSDERIYPASLTKIMTAIVAIENLPDLHEMIYLPENMFKKLYSEGASMAGFLPKENVEAIDLIYGVLLPSGAESCIGLAQAISGSERKYVKLMNEKAKKLGMKSTHFTNSTGLHDRNHYSTVNDIAKLLKYALQNDTFREVFTSKRHSTKATDLHPDGITFHSTMFKHMSTEEVNNGIIQGGKTGYTEEAKLCLASLAKIDGKEYILVTANAEGNPQTEQFNILDAFTVYNQTFENSAASK</sequence>
<keyword evidence="4" id="KW-1185">Reference proteome</keyword>
<evidence type="ECO:0000259" key="2">
    <source>
        <dbReference type="Pfam" id="PF00768"/>
    </source>
</evidence>
<dbReference type="PANTHER" id="PTHR21581:SF6">
    <property type="entry name" value="TRAFFICKING PROTEIN PARTICLE COMPLEX SUBUNIT 12"/>
    <property type="match status" value="1"/>
</dbReference>